<feature type="region of interest" description="Disordered" evidence="1">
    <location>
        <begin position="416"/>
        <end position="443"/>
    </location>
</feature>
<feature type="compositionally biased region" description="Pro residues" evidence="1">
    <location>
        <begin position="614"/>
        <end position="628"/>
    </location>
</feature>
<evidence type="ECO:0000313" key="2">
    <source>
        <dbReference type="EMBL" id="MPC60222.1"/>
    </source>
</evidence>
<feature type="compositionally biased region" description="Polar residues" evidence="1">
    <location>
        <begin position="633"/>
        <end position="645"/>
    </location>
</feature>
<organism evidence="2 3">
    <name type="scientific">Portunus trituberculatus</name>
    <name type="common">Swimming crab</name>
    <name type="synonym">Neptunus trituberculatus</name>
    <dbReference type="NCBI Taxonomy" id="210409"/>
    <lineage>
        <taxon>Eukaryota</taxon>
        <taxon>Metazoa</taxon>
        <taxon>Ecdysozoa</taxon>
        <taxon>Arthropoda</taxon>
        <taxon>Crustacea</taxon>
        <taxon>Multicrustacea</taxon>
        <taxon>Malacostraca</taxon>
        <taxon>Eumalacostraca</taxon>
        <taxon>Eucarida</taxon>
        <taxon>Decapoda</taxon>
        <taxon>Pleocyemata</taxon>
        <taxon>Brachyura</taxon>
        <taxon>Eubrachyura</taxon>
        <taxon>Portunoidea</taxon>
        <taxon>Portunidae</taxon>
        <taxon>Portuninae</taxon>
        <taxon>Portunus</taxon>
    </lineage>
</organism>
<gene>
    <name evidence="2" type="ORF">E2C01_054261</name>
</gene>
<evidence type="ECO:0000256" key="1">
    <source>
        <dbReference type="SAM" id="MobiDB-lite"/>
    </source>
</evidence>
<feature type="region of interest" description="Disordered" evidence="1">
    <location>
        <begin position="350"/>
        <end position="378"/>
    </location>
</feature>
<proteinExistence type="predicted"/>
<keyword evidence="3" id="KW-1185">Reference proteome</keyword>
<feature type="compositionally biased region" description="Pro residues" evidence="1">
    <location>
        <begin position="432"/>
        <end position="443"/>
    </location>
</feature>
<reference evidence="2 3" key="1">
    <citation type="submission" date="2019-05" db="EMBL/GenBank/DDBJ databases">
        <title>Another draft genome of Portunus trituberculatus and its Hox gene families provides insights of decapod evolution.</title>
        <authorList>
            <person name="Jeong J.-H."/>
            <person name="Song I."/>
            <person name="Kim S."/>
            <person name="Choi T."/>
            <person name="Kim D."/>
            <person name="Ryu S."/>
            <person name="Kim W."/>
        </authorList>
    </citation>
    <scope>NUCLEOTIDE SEQUENCE [LARGE SCALE GENOMIC DNA]</scope>
    <source>
        <tissue evidence="2">Muscle</tissue>
    </source>
</reference>
<evidence type="ECO:0008006" key="4">
    <source>
        <dbReference type="Google" id="ProtNLM"/>
    </source>
</evidence>
<feature type="region of interest" description="Disordered" evidence="1">
    <location>
        <begin position="497"/>
        <end position="655"/>
    </location>
</feature>
<dbReference type="AlphaFoldDB" id="A0A5B7GMZ6"/>
<sequence length="701" mass="75811">MITHLCVSLHAMCEQRVSACQTEEEQGRTQGERRRILLAPTARGWRVSIFLAPFCMNKAPTKKRSAEALSEEHTFTASPVDNQDTCLLAGQPRETIIHVKRVKLLVGGAEKLCLHTAADRMASPDLTRQRVNPRYCLRLYGLATLDVIDTDAASRASSPQLGASRRRVRFAEGHGKTLAQLYEWFMALLKQHPSLEPLMKEDRRRPYLTVNSRSQAYHMLVKEGFLGLTMTPADPDARQQMVIVNGVSTAINVDLLSTPEAFLWLKRRVVAGAVPSSVHLHGLGRFHVALYTPEPDLCGHCSRFGHQSWKCKSAPHCRYCSGSHPSSRCLEKIRAGTRVIPLCCNCRGDHNASSRRCPARPRPVREPQTPATNVGPSRVVFRPAPAPQHNAWANGASSWSDFPALPLPAAQPSAFPPLLGTAAPAQSGAAHPPVPATRPPVPVPRRTAPYYAAVVGAEDAALASQDGVPATLQDVVQLLLGIQAEVRDLRVRVTALERQRDATSPTPQPVPAPVQPAPQPAHKNQPQSVPASLRPQPVSATVQPAPDNKPQSVPASPRPQPMSTTVQPALDNKPQSAPASPRPQPVSVPVYPLPQSAPDSQPQGVPASSRPQRVQPPAPVQPPLPPAQAQPLSVSDRTPPRSGSPSVEADLELEDMDTDEEWVPTAARTLDRLQAELAAVTEGLAWVQHQVSLSQVGSAGE</sequence>
<dbReference type="EMBL" id="VSRR010017304">
    <property type="protein sequence ID" value="MPC60222.1"/>
    <property type="molecule type" value="Genomic_DNA"/>
</dbReference>
<feature type="compositionally biased region" description="Pro residues" evidence="1">
    <location>
        <begin position="506"/>
        <end position="519"/>
    </location>
</feature>
<dbReference type="OrthoDB" id="3039988at2759"/>
<evidence type="ECO:0000313" key="3">
    <source>
        <dbReference type="Proteomes" id="UP000324222"/>
    </source>
</evidence>
<name>A0A5B7GMZ6_PORTR</name>
<protein>
    <recommendedName>
        <fullName evidence="4">Nucleic-acid-binding protein from transposon X-element</fullName>
    </recommendedName>
</protein>
<dbReference type="Proteomes" id="UP000324222">
    <property type="component" value="Unassembled WGS sequence"/>
</dbReference>
<comment type="caution">
    <text evidence="2">The sequence shown here is derived from an EMBL/GenBank/DDBJ whole genome shotgun (WGS) entry which is preliminary data.</text>
</comment>
<accession>A0A5B7GMZ6</accession>